<dbReference type="SUPFAM" id="SSF53901">
    <property type="entry name" value="Thiolase-like"/>
    <property type="match status" value="1"/>
</dbReference>
<dbReference type="Gene3D" id="3.40.47.40">
    <property type="entry name" value="Stage V sporulation protein AD"/>
    <property type="match status" value="1"/>
</dbReference>
<protein>
    <submittedName>
        <fullName evidence="2">Stage V sporulation protein AD</fullName>
    </submittedName>
</protein>
<accession>A0A1I6R5A0</accession>
<reference evidence="1 4" key="2">
    <citation type="submission" date="2019-07" db="EMBL/GenBank/DDBJ databases">
        <title>Whole genome shotgun sequence of Halolactibacillus miurensis NBRC 100873.</title>
        <authorList>
            <person name="Hosoyama A."/>
            <person name="Uohara A."/>
            <person name="Ohji S."/>
            <person name="Ichikawa N."/>
        </authorList>
    </citation>
    <scope>NUCLEOTIDE SEQUENCE [LARGE SCALE GENOMIC DNA]</scope>
    <source>
        <strain evidence="1 4">NBRC 100873</strain>
    </source>
</reference>
<dbReference type="RefSeq" id="WP_062322123.1">
    <property type="nucleotide sequence ID" value="NZ_BJWJ01000004.1"/>
</dbReference>
<dbReference type="EMBL" id="FPAI01000005">
    <property type="protein sequence ID" value="SFS59688.1"/>
    <property type="molecule type" value="Genomic_DNA"/>
</dbReference>
<dbReference type="STRING" id="306541.SAMN05421668_105126"/>
<dbReference type="OrthoDB" id="9770068at2"/>
<dbReference type="Proteomes" id="UP000321773">
    <property type="component" value="Unassembled WGS sequence"/>
</dbReference>
<organism evidence="2 3">
    <name type="scientific">Halolactibacillus miurensis</name>
    <dbReference type="NCBI Taxonomy" id="306541"/>
    <lineage>
        <taxon>Bacteria</taxon>
        <taxon>Bacillati</taxon>
        <taxon>Bacillota</taxon>
        <taxon>Bacilli</taxon>
        <taxon>Bacillales</taxon>
        <taxon>Bacillaceae</taxon>
        <taxon>Halolactibacillus</taxon>
    </lineage>
</organism>
<reference evidence="2 3" key="1">
    <citation type="submission" date="2016-10" db="EMBL/GenBank/DDBJ databases">
        <authorList>
            <person name="de Groot N.N."/>
        </authorList>
    </citation>
    <scope>NUCLEOTIDE SEQUENCE [LARGE SCALE GENOMIC DNA]</scope>
    <source>
        <strain evidence="2 3">DSM 17074</strain>
    </source>
</reference>
<dbReference type="InterPro" id="IPR038369">
    <property type="entry name" value="SpoVAD_sf"/>
</dbReference>
<name>A0A1I6R5A0_9BACI</name>
<evidence type="ECO:0000313" key="1">
    <source>
        <dbReference type="EMBL" id="GEM03562.1"/>
    </source>
</evidence>
<proteinExistence type="predicted"/>
<keyword evidence="4" id="KW-1185">Reference proteome</keyword>
<gene>
    <name evidence="1" type="ORF">HMI01_05500</name>
    <name evidence="2" type="ORF">SAMN05421668_105126</name>
</gene>
<evidence type="ECO:0000313" key="4">
    <source>
        <dbReference type="Proteomes" id="UP000321773"/>
    </source>
</evidence>
<evidence type="ECO:0000313" key="2">
    <source>
        <dbReference type="EMBL" id="SFS59688.1"/>
    </source>
</evidence>
<dbReference type="GO" id="GO:0016746">
    <property type="term" value="F:acyltransferase activity"/>
    <property type="evidence" value="ECO:0007669"/>
    <property type="project" value="InterPro"/>
</dbReference>
<dbReference type="EMBL" id="BJWJ01000004">
    <property type="protein sequence ID" value="GEM03562.1"/>
    <property type="molecule type" value="Genomic_DNA"/>
</dbReference>
<dbReference type="AlphaFoldDB" id="A0A1I6R5A0"/>
<dbReference type="InterPro" id="IPR016039">
    <property type="entry name" value="Thiolase-like"/>
</dbReference>
<sequence>MNIGTRSFQFHTPAVIIDQHTIAGPLEKQGNLTAEIDQFIPDLYDDEKTYELCYTKLIRQTVNILMSRHPLTTYLFTGDLINQSTPTHYGLMETLLVPVTFDHACATFGLSLQSAAFMLQQGQKQTVMVGTMSHFAAVEKQFRFPNEYGQQKPPSSQTTVTGGGFCILATEGEGPKITYATLGRVINAGFKDPYNMGEAMAPACFDTLLCHFQDCQVTPADYDYIITGDLGAVGQAILFDLLVHEGYQVNREQLIDAGCEIFKDHQPVMSGGSGAGCLSLFLLSHGIKHLFKQSLKVLVIATGALHSPVALLQTPIIPTIAHLVVIES</sequence>
<dbReference type="Pfam" id="PF07451">
    <property type="entry name" value="SpoVAD"/>
    <property type="match status" value="1"/>
</dbReference>
<dbReference type="Proteomes" id="UP000199139">
    <property type="component" value="Unassembled WGS sequence"/>
</dbReference>
<dbReference type="InterPro" id="IPR010894">
    <property type="entry name" value="SpoVAD"/>
</dbReference>
<evidence type="ECO:0000313" key="3">
    <source>
        <dbReference type="Proteomes" id="UP000199139"/>
    </source>
</evidence>